<comment type="caution">
    <text evidence="1">The sequence shown here is derived from an EMBL/GenBank/DDBJ whole genome shotgun (WGS) entry which is preliminary data.</text>
</comment>
<accession>A0A133N7Q2</accession>
<dbReference type="Proteomes" id="UP000070646">
    <property type="component" value="Unassembled WGS sequence"/>
</dbReference>
<protein>
    <submittedName>
        <fullName evidence="1">Uncharacterized protein</fullName>
    </submittedName>
</protein>
<sequence>MICRESLKIEYGENVPIGTDELAKVRSKAISIEMYVNWFEDE</sequence>
<dbReference type="PATRIC" id="fig|1502.174.peg.1407"/>
<gene>
    <name evidence="1" type="ORF">HMPREF3222_01393</name>
</gene>
<organism evidence="1 2">
    <name type="scientific">Clostridium perfringens</name>
    <dbReference type="NCBI Taxonomy" id="1502"/>
    <lineage>
        <taxon>Bacteria</taxon>
        <taxon>Bacillati</taxon>
        <taxon>Bacillota</taxon>
        <taxon>Clostridia</taxon>
        <taxon>Eubacteriales</taxon>
        <taxon>Clostridiaceae</taxon>
        <taxon>Clostridium</taxon>
    </lineage>
</organism>
<proteinExistence type="predicted"/>
<evidence type="ECO:0000313" key="2">
    <source>
        <dbReference type="Proteomes" id="UP000070646"/>
    </source>
</evidence>
<dbReference type="EMBL" id="LRPU01000067">
    <property type="protein sequence ID" value="KXA12325.1"/>
    <property type="molecule type" value="Genomic_DNA"/>
</dbReference>
<reference evidence="1 2" key="1">
    <citation type="submission" date="2016-01" db="EMBL/GenBank/DDBJ databases">
        <authorList>
            <person name="Oliw E.H."/>
        </authorList>
    </citation>
    <scope>NUCLEOTIDE SEQUENCE [LARGE SCALE GENOMIC DNA]</scope>
    <source>
        <strain evidence="1 2">MJR7757A</strain>
    </source>
</reference>
<evidence type="ECO:0000313" key="1">
    <source>
        <dbReference type="EMBL" id="KXA12325.1"/>
    </source>
</evidence>
<name>A0A133N7Q2_CLOPF</name>
<dbReference type="AlphaFoldDB" id="A0A133N7Q2"/>
<dbReference type="RefSeq" id="WP_278323268.1">
    <property type="nucleotide sequence ID" value="NZ_KQ956212.1"/>
</dbReference>